<name>A0A5B7G482_PORTR</name>
<sequence length="117" mass="12974">MPHSTSHPPSFPPSLHPSLLHALFGREGESKEEKEEPRSSLLMVFEGKSLGEVNVVENPRSIMAHPLLPLPPQNRSRPTARYGPLILNIAVPLISLTIHTSPHHPSHPIPFSPHPEY</sequence>
<dbReference type="EMBL" id="VSRR010010556">
    <property type="protein sequence ID" value="MPC51988.1"/>
    <property type="molecule type" value="Genomic_DNA"/>
</dbReference>
<evidence type="ECO:0000313" key="3">
    <source>
        <dbReference type="Proteomes" id="UP000324222"/>
    </source>
</evidence>
<protein>
    <submittedName>
        <fullName evidence="2">Uncharacterized protein</fullName>
    </submittedName>
</protein>
<accession>A0A5B7G482</accession>
<dbReference type="Proteomes" id="UP000324222">
    <property type="component" value="Unassembled WGS sequence"/>
</dbReference>
<dbReference type="AlphaFoldDB" id="A0A5B7G482"/>
<evidence type="ECO:0000256" key="1">
    <source>
        <dbReference type="SAM" id="MobiDB-lite"/>
    </source>
</evidence>
<evidence type="ECO:0000313" key="2">
    <source>
        <dbReference type="EMBL" id="MPC51988.1"/>
    </source>
</evidence>
<keyword evidence="3" id="KW-1185">Reference proteome</keyword>
<gene>
    <name evidence="2" type="ORF">E2C01_045846</name>
</gene>
<feature type="region of interest" description="Disordered" evidence="1">
    <location>
        <begin position="1"/>
        <end position="38"/>
    </location>
</feature>
<comment type="caution">
    <text evidence="2">The sequence shown here is derived from an EMBL/GenBank/DDBJ whole genome shotgun (WGS) entry which is preliminary data.</text>
</comment>
<reference evidence="2 3" key="1">
    <citation type="submission" date="2019-05" db="EMBL/GenBank/DDBJ databases">
        <title>Another draft genome of Portunus trituberculatus and its Hox gene families provides insights of decapod evolution.</title>
        <authorList>
            <person name="Jeong J.-H."/>
            <person name="Song I."/>
            <person name="Kim S."/>
            <person name="Choi T."/>
            <person name="Kim D."/>
            <person name="Ryu S."/>
            <person name="Kim W."/>
        </authorList>
    </citation>
    <scope>NUCLEOTIDE SEQUENCE [LARGE SCALE GENOMIC DNA]</scope>
    <source>
        <tissue evidence="2">Muscle</tissue>
    </source>
</reference>
<proteinExistence type="predicted"/>
<feature type="compositionally biased region" description="Basic and acidic residues" evidence="1">
    <location>
        <begin position="24"/>
        <end position="38"/>
    </location>
</feature>
<organism evidence="2 3">
    <name type="scientific">Portunus trituberculatus</name>
    <name type="common">Swimming crab</name>
    <name type="synonym">Neptunus trituberculatus</name>
    <dbReference type="NCBI Taxonomy" id="210409"/>
    <lineage>
        <taxon>Eukaryota</taxon>
        <taxon>Metazoa</taxon>
        <taxon>Ecdysozoa</taxon>
        <taxon>Arthropoda</taxon>
        <taxon>Crustacea</taxon>
        <taxon>Multicrustacea</taxon>
        <taxon>Malacostraca</taxon>
        <taxon>Eumalacostraca</taxon>
        <taxon>Eucarida</taxon>
        <taxon>Decapoda</taxon>
        <taxon>Pleocyemata</taxon>
        <taxon>Brachyura</taxon>
        <taxon>Eubrachyura</taxon>
        <taxon>Portunoidea</taxon>
        <taxon>Portunidae</taxon>
        <taxon>Portuninae</taxon>
        <taxon>Portunus</taxon>
    </lineage>
</organism>